<proteinExistence type="predicted"/>
<protein>
    <submittedName>
        <fullName evidence="2">Uncharacterized protein</fullName>
    </submittedName>
</protein>
<feature type="compositionally biased region" description="Basic and acidic residues" evidence="1">
    <location>
        <begin position="1"/>
        <end position="10"/>
    </location>
</feature>
<sequence length="192" mass="20933">MDPETRDSGSHHSPSRGPTEQLPRVSKRTPKHPAPDTENHKYTSVQRHQPLAGSVQVPIPQRGNQPPDPGGPIPSGVETGRQHQTRLVPAKPNHMPPNQNAMNPPPHMSSPTDELHPRKADKDTPTQCNLHTRPRSKHHHQILPPTTQRAVTAKQGPCTTPPQPPPTGATEQTPTSTVLTMEPPTPHQDGTN</sequence>
<reference evidence="2 3" key="1">
    <citation type="submission" date="2021-06" db="EMBL/GenBank/DDBJ databases">
        <authorList>
            <person name="Palmer J.M."/>
        </authorList>
    </citation>
    <scope>NUCLEOTIDE SEQUENCE [LARGE SCALE GENOMIC DNA]</scope>
    <source>
        <strain evidence="2 3">MEX-2019</strain>
        <tissue evidence="2">Muscle</tissue>
    </source>
</reference>
<dbReference type="EMBL" id="JAHHUM010002436">
    <property type="protein sequence ID" value="KAK5603552.1"/>
    <property type="molecule type" value="Genomic_DNA"/>
</dbReference>
<feature type="compositionally biased region" description="Basic residues" evidence="1">
    <location>
        <begin position="132"/>
        <end position="141"/>
    </location>
</feature>
<evidence type="ECO:0000256" key="1">
    <source>
        <dbReference type="SAM" id="MobiDB-lite"/>
    </source>
</evidence>
<comment type="caution">
    <text evidence="2">The sequence shown here is derived from an EMBL/GenBank/DDBJ whole genome shotgun (WGS) entry which is preliminary data.</text>
</comment>
<dbReference type="Proteomes" id="UP001311232">
    <property type="component" value="Unassembled WGS sequence"/>
</dbReference>
<accession>A0AAV9R3D8</accession>
<feature type="compositionally biased region" description="Low complexity" evidence="1">
    <location>
        <begin position="92"/>
        <end position="102"/>
    </location>
</feature>
<gene>
    <name evidence="2" type="ORF">CRENBAI_005011</name>
</gene>
<feature type="region of interest" description="Disordered" evidence="1">
    <location>
        <begin position="1"/>
        <end position="192"/>
    </location>
</feature>
<keyword evidence="3" id="KW-1185">Reference proteome</keyword>
<organism evidence="2 3">
    <name type="scientific">Crenichthys baileyi</name>
    <name type="common">White River springfish</name>
    <dbReference type="NCBI Taxonomy" id="28760"/>
    <lineage>
        <taxon>Eukaryota</taxon>
        <taxon>Metazoa</taxon>
        <taxon>Chordata</taxon>
        <taxon>Craniata</taxon>
        <taxon>Vertebrata</taxon>
        <taxon>Euteleostomi</taxon>
        <taxon>Actinopterygii</taxon>
        <taxon>Neopterygii</taxon>
        <taxon>Teleostei</taxon>
        <taxon>Neoteleostei</taxon>
        <taxon>Acanthomorphata</taxon>
        <taxon>Ovalentaria</taxon>
        <taxon>Atherinomorphae</taxon>
        <taxon>Cyprinodontiformes</taxon>
        <taxon>Goodeidae</taxon>
        <taxon>Crenichthys</taxon>
    </lineage>
</organism>
<feature type="compositionally biased region" description="Basic and acidic residues" evidence="1">
    <location>
        <begin position="113"/>
        <end position="124"/>
    </location>
</feature>
<name>A0AAV9R3D8_9TELE</name>
<evidence type="ECO:0000313" key="2">
    <source>
        <dbReference type="EMBL" id="KAK5603552.1"/>
    </source>
</evidence>
<evidence type="ECO:0000313" key="3">
    <source>
        <dbReference type="Proteomes" id="UP001311232"/>
    </source>
</evidence>
<dbReference type="AlphaFoldDB" id="A0AAV9R3D8"/>